<dbReference type="NCBIfam" id="TIGR03696">
    <property type="entry name" value="Rhs_assc_core"/>
    <property type="match status" value="1"/>
</dbReference>
<feature type="compositionally biased region" description="Polar residues" evidence="2">
    <location>
        <begin position="1522"/>
        <end position="1531"/>
    </location>
</feature>
<dbReference type="Pfam" id="PF05593">
    <property type="entry name" value="RHS_repeat"/>
    <property type="match status" value="1"/>
</dbReference>
<feature type="region of interest" description="Disordered" evidence="2">
    <location>
        <begin position="1559"/>
        <end position="1605"/>
    </location>
</feature>
<dbReference type="NCBIfam" id="TIGR01643">
    <property type="entry name" value="YD_repeat_2x"/>
    <property type="match status" value="2"/>
</dbReference>
<evidence type="ECO:0000259" key="4">
    <source>
        <dbReference type="Pfam" id="PF25023"/>
    </source>
</evidence>
<reference evidence="5" key="1">
    <citation type="submission" date="2024-06" db="EMBL/GenBank/DDBJ databases">
        <authorList>
            <person name="Sun Y."/>
        </authorList>
    </citation>
    <scope>NUCLEOTIDE SEQUENCE</scope>
    <source>
        <strain evidence="5">IGA1.0</strain>
    </source>
</reference>
<feature type="chain" id="PRO_5043526399" evidence="3">
    <location>
        <begin position="25"/>
        <end position="1605"/>
    </location>
</feature>
<dbReference type="InterPro" id="IPR056823">
    <property type="entry name" value="TEN-like_YD-shell"/>
</dbReference>
<evidence type="ECO:0000256" key="3">
    <source>
        <dbReference type="SAM" id="SignalP"/>
    </source>
</evidence>
<gene>
    <name evidence="5" type="ORF">ABNK63_00735</name>
</gene>
<accession>A0AAU7QKH3</accession>
<evidence type="ECO:0000256" key="2">
    <source>
        <dbReference type="SAM" id="MobiDB-lite"/>
    </source>
</evidence>
<dbReference type="InterPro" id="IPR006530">
    <property type="entry name" value="YD"/>
</dbReference>
<keyword evidence="3" id="KW-0732">Signal</keyword>
<dbReference type="InterPro" id="IPR031325">
    <property type="entry name" value="RHS_repeat"/>
</dbReference>
<evidence type="ECO:0000313" key="5">
    <source>
        <dbReference type="EMBL" id="XBS90202.1"/>
    </source>
</evidence>
<feature type="domain" description="Teneurin-like YD-shell" evidence="4">
    <location>
        <begin position="1116"/>
        <end position="1414"/>
    </location>
</feature>
<feature type="signal peptide" evidence="3">
    <location>
        <begin position="1"/>
        <end position="24"/>
    </location>
</feature>
<feature type="compositionally biased region" description="Basic and acidic residues" evidence="2">
    <location>
        <begin position="1595"/>
        <end position="1605"/>
    </location>
</feature>
<dbReference type="RefSeq" id="WP_350016393.1">
    <property type="nucleotide sequence ID" value="NZ_CP157948.1"/>
</dbReference>
<proteinExistence type="predicted"/>
<dbReference type="Pfam" id="PF25023">
    <property type="entry name" value="TEN_YD-shell"/>
    <property type="match status" value="1"/>
</dbReference>
<feature type="region of interest" description="Disordered" evidence="2">
    <location>
        <begin position="1509"/>
        <end position="1531"/>
    </location>
</feature>
<keyword evidence="1" id="KW-0677">Repeat</keyword>
<protein>
    <submittedName>
        <fullName evidence="5">RHS repeat-associated core domain-containing protein</fullName>
    </submittedName>
</protein>
<dbReference type="Gene3D" id="2.180.10.10">
    <property type="entry name" value="RHS repeat-associated core"/>
    <property type="match status" value="2"/>
</dbReference>
<dbReference type="EMBL" id="CP157948">
    <property type="protein sequence ID" value="XBS90202.1"/>
    <property type="molecule type" value="Genomic_DNA"/>
</dbReference>
<dbReference type="PANTHER" id="PTHR32305">
    <property type="match status" value="1"/>
</dbReference>
<evidence type="ECO:0000256" key="1">
    <source>
        <dbReference type="ARBA" id="ARBA00022737"/>
    </source>
</evidence>
<organism evidence="5">
    <name type="scientific">Rhodanobacter sp. IGA1.0</name>
    <dbReference type="NCBI Taxonomy" id="3158582"/>
    <lineage>
        <taxon>Bacteria</taxon>
        <taxon>Pseudomonadati</taxon>
        <taxon>Pseudomonadota</taxon>
        <taxon>Gammaproteobacteria</taxon>
        <taxon>Lysobacterales</taxon>
        <taxon>Rhodanobacteraceae</taxon>
        <taxon>Rhodanobacter</taxon>
    </lineage>
</organism>
<sequence length="1605" mass="172677">MRIVRQGICLWAVVLLLLASVAHAQTAVTPEDEFKQKIRVSQDIQPLGDKPFGENINLYNGSVSFTQTDVDAPGNGPDLLLTRTYSPADLPATQYFVGIETSALTDWTLNVPRIETLSARDLTSSGQWFFLDNTQRCTSFHAAPDITVQQTPSSTPTEYEPGDWWHGYQMITADGTSQDLLKRDAANTLSPTVSGKTFPIVTKQQWMISCLAQTSNGQPGEAFLAVAPDGTRYWFDWLAYKQAPSIIQKAGAALQRRVAMMLASHIEDRFGNSLTYTYDAQGNPTRIEASDGRVLTLAYQTWTTGGSITGSRLTSATLQPTSGTPRTWTYAYAVSDDTPVLSQVQLPDGTSWGFDFPVMTTYASELFDYVSGCQTIVKRVGDSRDFVVRHPSGLQGTFTLTNLVRGRSDVPGTCSKANPNHWKTLSPDAYSVRAVTQKVLSGAGLTNQTWNFAYSPANESAIEDCTSGCASTVWTDVTDPEGHATRHTFSNRFDASESLLLRTDYYAGAIGSAILRSEANTYAAPDAGPWPSVYGSTQQMYLNAAQTERLSPANQRVITQDGDTYTWQAESFDAYAQITKTKRYNSITGQVPIEEATAYRNDTNLWVLGLPLTVTNVATGEVESSNTYDTSNDTLLTRSRFGQTLMHYTFNSAGQLAGFTDGNTHTTTLDNYKRGIPQAIGYPDGTSESLAVDDFGQITSITDQAAHTTSYTYDPVGRVTQVTYPVGDEVAWYPTHFAYAFVTSAERGIAANHWRRTVTTGNASTVTYFDAMLRPLLSDTSIIGTAGSDTSTANAYDAQGQATFASYPVAGTPALSAITSGTHHSYDALGRPTQSIQDSELGPLTRLTAYLSGARRQLTDPKANITTTSYQVFDQPGGDAVIKVQAPQGITQTIARDLYGAPLSITQSGLYGTEQDSLTRHLYYDIYHRLCRSTEPESGSTVMHYDAANNLDWSATGLAITGSACSQDQVAASVKTARTYDAMNRVLTISPPTGTQGTTYTYDTRGHVASASSGISLWWANYDTRGNITGEALWVDGQSAWGIGYSHDAYNHLSAIGYPGSPGEGVAYAPDALGRATQAGSYASSAHYFPDGSEQGHLLGNGISALIQKNTRLLPSGLSYALGGTQRLNEAYVYDKDANLTSVTDLVNGQNNQTLGYDGLNRLTSAIAPNAWGTQSYAYDALNNLRQNVNIGFPINMHVDANNRLTSVTFGTTPFTTYQNDTRGNRTAMTYNGVTTQYSFDAKNQLLAVPGVASYAYDAAGRRIMKTPAVGGAAAATYSFYNQAGQLMFGYDAATGQGTNYIYLNGKLIARHKGSTVTYLLTDRLGSPVREADASGNVTASFSYLPYGGLSSGPNQSQPGFTGHVNDPETAFVYMQARYYDGSTGYMLSVDPVGPVPGDVFGFNRYAYANNNPIINVDPDGRATDPEDDVKEGRVETPGVALRAAMNEAVGKELLAQIRDIDPTYQLPSVSGPQGGPYYTDTSNEILSSDLSKLQKDGPPQCVAPALPTTLVGDTADPRAGSNRSGTKFTSGNLLPKFGGVGDYQSDLKTLAGDTRLQVTGDSAPPGSQVGANGVFGRSPNSSGGKSIDIPANGDKPHETLHYEE</sequence>
<dbReference type="InterPro" id="IPR022385">
    <property type="entry name" value="Rhs_assc_core"/>
</dbReference>
<dbReference type="InterPro" id="IPR050708">
    <property type="entry name" value="T6SS_VgrG/RHS"/>
</dbReference>
<dbReference type="PANTHER" id="PTHR32305:SF15">
    <property type="entry name" value="PROTEIN RHSA-RELATED"/>
    <property type="match status" value="1"/>
</dbReference>
<name>A0AAU7QKH3_9GAMM</name>